<dbReference type="EMBL" id="JADGJH010000005">
    <property type="protein sequence ID" value="KAJ3143131.1"/>
    <property type="molecule type" value="Genomic_DNA"/>
</dbReference>
<organism evidence="4 5">
    <name type="scientific">Physocladia obscura</name>
    <dbReference type="NCBI Taxonomy" id="109957"/>
    <lineage>
        <taxon>Eukaryota</taxon>
        <taxon>Fungi</taxon>
        <taxon>Fungi incertae sedis</taxon>
        <taxon>Chytridiomycota</taxon>
        <taxon>Chytridiomycota incertae sedis</taxon>
        <taxon>Chytridiomycetes</taxon>
        <taxon>Chytridiales</taxon>
        <taxon>Chytriomycetaceae</taxon>
        <taxon>Physocladia</taxon>
    </lineage>
</organism>
<feature type="region of interest" description="Disordered" evidence="3">
    <location>
        <begin position="1"/>
        <end position="39"/>
    </location>
</feature>
<feature type="compositionally biased region" description="Basic and acidic residues" evidence="3">
    <location>
        <begin position="129"/>
        <end position="142"/>
    </location>
</feature>
<reference evidence="4" key="1">
    <citation type="submission" date="2020-05" db="EMBL/GenBank/DDBJ databases">
        <title>Phylogenomic resolution of chytrid fungi.</title>
        <authorList>
            <person name="Stajich J.E."/>
            <person name="Amses K."/>
            <person name="Simmons R."/>
            <person name="Seto K."/>
            <person name="Myers J."/>
            <person name="Bonds A."/>
            <person name="Quandt C.A."/>
            <person name="Barry K."/>
            <person name="Liu P."/>
            <person name="Grigoriev I."/>
            <person name="Longcore J.E."/>
            <person name="James T.Y."/>
        </authorList>
    </citation>
    <scope>NUCLEOTIDE SEQUENCE</scope>
    <source>
        <strain evidence="4">JEL0513</strain>
    </source>
</reference>
<evidence type="ECO:0000256" key="3">
    <source>
        <dbReference type="SAM" id="MobiDB-lite"/>
    </source>
</evidence>
<evidence type="ECO:0000256" key="1">
    <source>
        <dbReference type="ARBA" id="ARBA00022737"/>
    </source>
</evidence>
<name>A0AAD5TBU8_9FUNG</name>
<keyword evidence="2" id="KW-0802">TPR repeat</keyword>
<comment type="caution">
    <text evidence="4">The sequence shown here is derived from an EMBL/GenBank/DDBJ whole genome shotgun (WGS) entry which is preliminary data.</text>
</comment>
<proteinExistence type="predicted"/>
<dbReference type="AlphaFoldDB" id="A0AAD5TBU8"/>
<dbReference type="InterPro" id="IPR011990">
    <property type="entry name" value="TPR-like_helical_dom_sf"/>
</dbReference>
<evidence type="ECO:0000313" key="5">
    <source>
        <dbReference type="Proteomes" id="UP001211907"/>
    </source>
</evidence>
<dbReference type="Pfam" id="PF13424">
    <property type="entry name" value="TPR_12"/>
    <property type="match status" value="1"/>
</dbReference>
<dbReference type="PANTHER" id="PTHR45641:SF19">
    <property type="entry name" value="NEPHROCYSTIN-3"/>
    <property type="match status" value="1"/>
</dbReference>
<feature type="region of interest" description="Disordered" evidence="3">
    <location>
        <begin position="100"/>
        <end position="178"/>
    </location>
</feature>
<dbReference type="Pfam" id="PF13374">
    <property type="entry name" value="TPR_10"/>
    <property type="match status" value="1"/>
</dbReference>
<keyword evidence="5" id="KW-1185">Reference proteome</keyword>
<gene>
    <name evidence="4" type="ORF">HK100_009630</name>
</gene>
<protein>
    <recommendedName>
        <fullName evidence="6">Kinesin light chain</fullName>
    </recommendedName>
</protein>
<feature type="compositionally biased region" description="Polar residues" evidence="3">
    <location>
        <begin position="11"/>
        <end position="27"/>
    </location>
</feature>
<feature type="compositionally biased region" description="Basic and acidic residues" evidence="3">
    <location>
        <begin position="100"/>
        <end position="110"/>
    </location>
</feature>
<dbReference type="Proteomes" id="UP001211907">
    <property type="component" value="Unassembled WGS sequence"/>
</dbReference>
<evidence type="ECO:0008006" key="6">
    <source>
        <dbReference type="Google" id="ProtNLM"/>
    </source>
</evidence>
<evidence type="ECO:0000256" key="2">
    <source>
        <dbReference type="ARBA" id="ARBA00022803"/>
    </source>
</evidence>
<sequence>MNRGRELLAVTTGSESRFGTSPTMSPINRNSSRSRSRAGRLRKITTKRSVMQINPKTGLRELSLPKISIEFKWIPYSPSSTSEGEDNGVSNAALHDDEGYNLAAHDDGGHLNETNDSNNVDADSNSSTEQHDAADEEARTSEINEESTTLLGKLSLDNSSVSRSSGGGGGSGSKSYSERSRLQFSATVDKSFSAIDNDKSSDALTAADLKALDTLRSTAAMFLDTAQWDAAEAELITLLEVEKSLHGPHHPSTIRTLDSLGKLYLKLGQTDMADECAMQVLFGRGTRFYESRQFDQAEAEYIKLIAMKVKYSQNDESVIVATVNLAKIYEQTGRVRLHGKYVMQSVERLAMLYDERGNFQAALSKYLQLLDLQIKRLGPEHPATLATNRKLAELYASVSDDEE</sequence>
<feature type="compositionally biased region" description="Low complexity" evidence="3">
    <location>
        <begin position="115"/>
        <end position="127"/>
    </location>
</feature>
<dbReference type="SUPFAM" id="SSF48452">
    <property type="entry name" value="TPR-like"/>
    <property type="match status" value="1"/>
</dbReference>
<keyword evidence="1" id="KW-0677">Repeat</keyword>
<dbReference type="Gene3D" id="1.25.40.10">
    <property type="entry name" value="Tetratricopeptide repeat domain"/>
    <property type="match status" value="2"/>
</dbReference>
<accession>A0AAD5TBU8</accession>
<dbReference type="PANTHER" id="PTHR45641">
    <property type="entry name" value="TETRATRICOPEPTIDE REPEAT PROTEIN (AFU_ORTHOLOGUE AFUA_6G03870)"/>
    <property type="match status" value="1"/>
</dbReference>
<evidence type="ECO:0000313" key="4">
    <source>
        <dbReference type="EMBL" id="KAJ3143131.1"/>
    </source>
</evidence>